<dbReference type="EMBL" id="HG793127">
    <property type="protein sequence ID" value="CDK26582.1"/>
    <property type="molecule type" value="Genomic_DNA"/>
</dbReference>
<protein>
    <recommendedName>
        <fullName evidence="2">AB hydrolase-1 domain-containing protein</fullName>
    </recommendedName>
</protein>
<dbReference type="PRINTS" id="PR00111">
    <property type="entry name" value="ABHYDROLASE"/>
</dbReference>
<reference evidence="3" key="2">
    <citation type="submission" date="2014-02" db="EMBL/GenBank/DDBJ databases">
        <title>Complete DNA sequence of /Kuraishia capsulata/ illustrates novel genomic features among budding yeasts (/Saccharomycotina/).</title>
        <authorList>
            <person name="Morales L."/>
            <person name="Noel B."/>
            <person name="Porcel B."/>
            <person name="Marcet-Houben M."/>
            <person name="Hullo M-F."/>
            <person name="Sacerdot C."/>
            <person name="Tekaia F."/>
            <person name="Leh-Louis V."/>
            <person name="Despons L."/>
            <person name="Khanna V."/>
            <person name="Aury J-M."/>
            <person name="Barbe V."/>
            <person name="Couloux A."/>
            <person name="Labadie K."/>
            <person name="Pelletier E."/>
            <person name="Souciet J-L."/>
            <person name="Boekhout T."/>
            <person name="Gabaldon T."/>
            <person name="Wincker P."/>
            <person name="Dujon B."/>
        </authorList>
    </citation>
    <scope>NUCLEOTIDE SEQUENCE</scope>
    <source>
        <strain evidence="3">CBS 1993</strain>
    </source>
</reference>
<evidence type="ECO:0000256" key="1">
    <source>
        <dbReference type="ARBA" id="ARBA00022801"/>
    </source>
</evidence>
<dbReference type="GO" id="GO:0097176">
    <property type="term" value="P:epoxide metabolic process"/>
    <property type="evidence" value="ECO:0007669"/>
    <property type="project" value="EnsemblFungi"/>
</dbReference>
<dbReference type="Proteomes" id="UP000019384">
    <property type="component" value="Unassembled WGS sequence"/>
</dbReference>
<organism evidence="3 4">
    <name type="scientific">Kuraishia capsulata CBS 1993</name>
    <dbReference type="NCBI Taxonomy" id="1382522"/>
    <lineage>
        <taxon>Eukaryota</taxon>
        <taxon>Fungi</taxon>
        <taxon>Dikarya</taxon>
        <taxon>Ascomycota</taxon>
        <taxon>Saccharomycotina</taxon>
        <taxon>Pichiomycetes</taxon>
        <taxon>Pichiales</taxon>
        <taxon>Pichiaceae</taxon>
        <taxon>Kuraishia</taxon>
    </lineage>
</organism>
<feature type="domain" description="AB hydrolase-1" evidence="2">
    <location>
        <begin position="29"/>
        <end position="275"/>
    </location>
</feature>
<sequence>MTSTTTFNTAKLSDNTEIFYIEAGNKSKPTILLLHGFPTSSNMFRHLIPILAPHFHLVAPDIPGFGYTKFPENYKFTFDNLAASIGLFVKAIDLRKFAMYIFDYGGPVGFRLALEQPDRITALIVQNSNAYEEGLDDAFWAPIKAFWKAGRDDPELVAGLTEYLETRSNIDYMYTQGMSHPERYDPTNCSLDLAMLKQPGQTNIQLDLFFDYQANVKLYPKVHELFRELDVPVLIAWGKNDYCFSYEGAEAYKRDNKKLIYHYVDSGHFALEDHATEIGEAIIKELGPLL</sequence>
<dbReference type="SUPFAM" id="SSF53474">
    <property type="entry name" value="alpha/beta-Hydrolases"/>
    <property type="match status" value="1"/>
</dbReference>
<dbReference type="GeneID" id="34519972"/>
<accession>W6MNH0</accession>
<evidence type="ECO:0000259" key="2">
    <source>
        <dbReference type="Pfam" id="PF00561"/>
    </source>
</evidence>
<dbReference type="RefSeq" id="XP_022458584.1">
    <property type="nucleotide sequence ID" value="XM_022602817.1"/>
</dbReference>
<evidence type="ECO:0000313" key="4">
    <source>
        <dbReference type="Proteomes" id="UP000019384"/>
    </source>
</evidence>
<dbReference type="InterPro" id="IPR000639">
    <property type="entry name" value="Epox_hydrolase-like"/>
</dbReference>
<dbReference type="HOGENOM" id="CLU_020336_35_0_1"/>
<dbReference type="AlphaFoldDB" id="W6MNH0"/>
<keyword evidence="4" id="KW-1185">Reference proteome</keyword>
<dbReference type="Gene3D" id="3.40.50.1820">
    <property type="entry name" value="alpha/beta hydrolase"/>
    <property type="match status" value="1"/>
</dbReference>
<dbReference type="PRINTS" id="PR00412">
    <property type="entry name" value="EPOXHYDRLASE"/>
</dbReference>
<evidence type="ECO:0000313" key="3">
    <source>
        <dbReference type="EMBL" id="CDK26582.1"/>
    </source>
</evidence>
<dbReference type="InterPro" id="IPR000073">
    <property type="entry name" value="AB_hydrolase_1"/>
</dbReference>
<gene>
    <name evidence="3" type="ORF">KUCA_T00002554001</name>
</gene>
<dbReference type="OrthoDB" id="284184at2759"/>
<name>W6MNH0_9ASCO</name>
<dbReference type="STRING" id="1382522.W6MNH0"/>
<dbReference type="PANTHER" id="PTHR42977">
    <property type="entry name" value="HYDROLASE-RELATED"/>
    <property type="match status" value="1"/>
</dbReference>
<reference evidence="3" key="1">
    <citation type="submission" date="2013-12" db="EMBL/GenBank/DDBJ databases">
        <authorList>
            <person name="Genoscope - CEA"/>
        </authorList>
    </citation>
    <scope>NUCLEOTIDE SEQUENCE</scope>
    <source>
        <strain evidence="3">CBS 1993</strain>
    </source>
</reference>
<dbReference type="PANTHER" id="PTHR42977:SF3">
    <property type="entry name" value="AB HYDROLASE-1 DOMAIN-CONTAINING PROTEIN"/>
    <property type="match status" value="1"/>
</dbReference>
<proteinExistence type="predicted"/>
<keyword evidence="1" id="KW-0378">Hydrolase</keyword>
<dbReference type="InterPro" id="IPR051340">
    <property type="entry name" value="Haloalkane_dehalogenase"/>
</dbReference>
<dbReference type="GO" id="GO:0004301">
    <property type="term" value="F:epoxide hydrolase activity"/>
    <property type="evidence" value="ECO:0007669"/>
    <property type="project" value="EnsemblFungi"/>
</dbReference>
<dbReference type="InterPro" id="IPR029058">
    <property type="entry name" value="AB_hydrolase_fold"/>
</dbReference>
<dbReference type="Pfam" id="PF00561">
    <property type="entry name" value="Abhydrolase_1"/>
    <property type="match status" value="1"/>
</dbReference>